<gene>
    <name evidence="9" type="ORF">RJ639_026591</name>
</gene>
<dbReference type="InterPro" id="IPR008801">
    <property type="entry name" value="RALF"/>
</dbReference>
<name>A0AA88UW85_9ASTE</name>
<dbReference type="Proteomes" id="UP001188597">
    <property type="component" value="Unassembled WGS sequence"/>
</dbReference>
<keyword evidence="3" id="KW-0964">Secreted</keyword>
<evidence type="ECO:0000313" key="10">
    <source>
        <dbReference type="Proteomes" id="UP001188597"/>
    </source>
</evidence>
<keyword evidence="5 8" id="KW-0732">Signal</keyword>
<dbReference type="Pfam" id="PF05498">
    <property type="entry name" value="RALF"/>
    <property type="match status" value="1"/>
</dbReference>
<evidence type="ECO:0000313" key="9">
    <source>
        <dbReference type="EMBL" id="KAK2997288.1"/>
    </source>
</evidence>
<reference evidence="9" key="1">
    <citation type="submission" date="2022-12" db="EMBL/GenBank/DDBJ databases">
        <title>Draft genome assemblies for two species of Escallonia (Escalloniales).</title>
        <authorList>
            <person name="Chanderbali A."/>
            <person name="Dervinis C."/>
            <person name="Anghel I."/>
            <person name="Soltis D."/>
            <person name="Soltis P."/>
            <person name="Zapata F."/>
        </authorList>
    </citation>
    <scope>NUCLEOTIDE SEQUENCE</scope>
    <source>
        <strain evidence="9">UCBG64.0493</strain>
        <tissue evidence="9">Leaf</tissue>
    </source>
</reference>
<dbReference type="GO" id="GO:0005179">
    <property type="term" value="F:hormone activity"/>
    <property type="evidence" value="ECO:0007669"/>
    <property type="project" value="UniProtKB-KW"/>
</dbReference>
<comment type="subcellular location">
    <subcellularLocation>
        <location evidence="1">Secreted</location>
    </subcellularLocation>
</comment>
<dbReference type="GO" id="GO:0005576">
    <property type="term" value="C:extracellular region"/>
    <property type="evidence" value="ECO:0007669"/>
    <property type="project" value="UniProtKB-SubCell"/>
</dbReference>
<dbReference type="AlphaFoldDB" id="A0AA88UW85"/>
<evidence type="ECO:0000256" key="1">
    <source>
        <dbReference type="ARBA" id="ARBA00004613"/>
    </source>
</evidence>
<feature type="compositionally biased region" description="Polar residues" evidence="7">
    <location>
        <begin position="79"/>
        <end position="89"/>
    </location>
</feature>
<accession>A0AA88UW85</accession>
<evidence type="ECO:0000256" key="3">
    <source>
        <dbReference type="ARBA" id="ARBA00022525"/>
    </source>
</evidence>
<feature type="region of interest" description="Disordered" evidence="7">
    <location>
        <begin position="79"/>
        <end position="106"/>
    </location>
</feature>
<feature type="signal peptide" evidence="8">
    <location>
        <begin position="1"/>
        <end position="21"/>
    </location>
</feature>
<evidence type="ECO:0000256" key="7">
    <source>
        <dbReference type="SAM" id="MobiDB-lite"/>
    </source>
</evidence>
<protein>
    <recommendedName>
        <fullName evidence="11">Secreted protein</fullName>
    </recommendedName>
</protein>
<dbReference type="EMBL" id="JAVXUP010004285">
    <property type="protein sequence ID" value="KAK2997288.1"/>
    <property type="molecule type" value="Genomic_DNA"/>
</dbReference>
<comment type="caution">
    <text evidence="9">The sequence shown here is derived from an EMBL/GenBank/DDBJ whole genome shotgun (WGS) entry which is preliminary data.</text>
</comment>
<keyword evidence="10" id="KW-1185">Reference proteome</keyword>
<evidence type="ECO:0000256" key="5">
    <source>
        <dbReference type="ARBA" id="ARBA00022729"/>
    </source>
</evidence>
<organism evidence="9 10">
    <name type="scientific">Escallonia herrerae</name>
    <dbReference type="NCBI Taxonomy" id="1293975"/>
    <lineage>
        <taxon>Eukaryota</taxon>
        <taxon>Viridiplantae</taxon>
        <taxon>Streptophyta</taxon>
        <taxon>Embryophyta</taxon>
        <taxon>Tracheophyta</taxon>
        <taxon>Spermatophyta</taxon>
        <taxon>Magnoliopsida</taxon>
        <taxon>eudicotyledons</taxon>
        <taxon>Gunneridae</taxon>
        <taxon>Pentapetalae</taxon>
        <taxon>asterids</taxon>
        <taxon>campanulids</taxon>
        <taxon>Escalloniales</taxon>
        <taxon>Escalloniaceae</taxon>
        <taxon>Escallonia</taxon>
    </lineage>
</organism>
<keyword evidence="4" id="KW-0372">Hormone</keyword>
<evidence type="ECO:0000256" key="6">
    <source>
        <dbReference type="ARBA" id="ARBA00023157"/>
    </source>
</evidence>
<keyword evidence="6" id="KW-1015">Disulfide bond</keyword>
<comment type="similarity">
    <text evidence="2">Belongs to the plant rapid alkalinization factor (RALF) family.</text>
</comment>
<evidence type="ECO:0000256" key="2">
    <source>
        <dbReference type="ARBA" id="ARBA00009178"/>
    </source>
</evidence>
<feature type="chain" id="PRO_5041680248" description="Secreted protein" evidence="8">
    <location>
        <begin position="22"/>
        <end position="106"/>
    </location>
</feature>
<proteinExistence type="inferred from homology"/>
<evidence type="ECO:0008006" key="11">
    <source>
        <dbReference type="Google" id="ProtNLM"/>
    </source>
</evidence>
<evidence type="ECO:0000256" key="4">
    <source>
        <dbReference type="ARBA" id="ARBA00022702"/>
    </source>
</evidence>
<sequence length="106" mass="11764">MAMSIVVTLLICSFQLRAATSEDVSTYRTMLRELVKEKGHEKASYRVPANPLSRGCSPITRCRDSKKPPVPLRRHVFSSLRSAASSPQPVVTHRESEIDPRATASL</sequence>
<evidence type="ECO:0000256" key="8">
    <source>
        <dbReference type="SAM" id="SignalP"/>
    </source>
</evidence>